<reference evidence="4" key="4">
    <citation type="submission" date="2022-01" db="UniProtKB">
        <authorList>
            <consortium name="EnsemblPlants"/>
        </authorList>
    </citation>
    <scope>IDENTIFICATION</scope>
    <source>
        <strain evidence="4">subsp. vulgare</strain>
    </source>
</reference>
<dbReference type="InterPro" id="IPR025315">
    <property type="entry name" value="DUF4220"/>
</dbReference>
<feature type="transmembrane region" description="Helical" evidence="1">
    <location>
        <begin position="133"/>
        <end position="153"/>
    </location>
</feature>
<keyword evidence="1" id="KW-0472">Membrane</keyword>
<dbReference type="PANTHER" id="PTHR31325">
    <property type="entry name" value="OS01G0798800 PROTEIN-RELATED"/>
    <property type="match status" value="1"/>
</dbReference>
<dbReference type="EnsemblPlants" id="HORVU.MOREX.r3.1HG0092370.1">
    <property type="protein sequence ID" value="HORVU.MOREX.r3.1HG0092370.1.CDS1"/>
    <property type="gene ID" value="HORVU.MOREX.r3.1HG0092370"/>
</dbReference>
<feature type="transmembrane region" description="Helical" evidence="1">
    <location>
        <begin position="47"/>
        <end position="70"/>
    </location>
</feature>
<reference evidence="4" key="3">
    <citation type="submission" date="2020-10" db="EMBL/GenBank/DDBJ databases">
        <authorList>
            <person name="Scholz U."/>
            <person name="Mascher M."/>
            <person name="Fiebig A."/>
        </authorList>
    </citation>
    <scope>NUCLEOTIDE SEQUENCE [LARGE SCALE GENOMIC DNA]</scope>
    <source>
        <strain evidence="4">cv. Morex</strain>
    </source>
</reference>
<dbReference type="OMA" id="CATRWTS"/>
<protein>
    <submittedName>
        <fullName evidence="3">Predicted protein</fullName>
    </submittedName>
</protein>
<feature type="transmembrane region" description="Helical" evidence="1">
    <location>
        <begin position="12"/>
        <end position="35"/>
    </location>
</feature>
<feature type="domain" description="DUF4220" evidence="2">
    <location>
        <begin position="51"/>
        <end position="375"/>
    </location>
</feature>
<dbReference type="Proteomes" id="UP000011116">
    <property type="component" value="Chromosome 1H"/>
</dbReference>
<name>F2DWZ7_HORVV</name>
<keyword evidence="5" id="KW-1185">Reference proteome</keyword>
<dbReference type="HOGENOM" id="CLU_009180_5_2_1"/>
<dbReference type="RefSeq" id="XP_044963373.1">
    <property type="nucleotide sequence ID" value="XM_045107438.1"/>
</dbReference>
<evidence type="ECO:0000313" key="3">
    <source>
        <dbReference type="EMBL" id="BAJ99618.1"/>
    </source>
</evidence>
<reference evidence="3" key="1">
    <citation type="journal article" date="2011" name="Plant Physiol.">
        <title>Comprehensive sequence analysis of 24,783 barley full-length cDNAs derived from 12 clone libraries.</title>
        <authorList>
            <person name="Matsumoto T."/>
            <person name="Tanaka T."/>
            <person name="Sakai H."/>
            <person name="Amano N."/>
            <person name="Kanamori H."/>
            <person name="Kurita K."/>
            <person name="Kikuta A."/>
            <person name="Kamiya K."/>
            <person name="Yamamoto M."/>
            <person name="Ikawa H."/>
            <person name="Fujii N."/>
            <person name="Hori K."/>
            <person name="Itoh T."/>
            <person name="Sato K."/>
        </authorList>
    </citation>
    <scope>NUCLEOTIDE SEQUENCE</scope>
    <source>
        <tissue evidence="3">Shoot and root</tissue>
    </source>
</reference>
<dbReference type="AlphaFoldDB" id="F2DWZ7"/>
<dbReference type="STRING" id="112509.F2DWZ7"/>
<dbReference type="Pfam" id="PF04578">
    <property type="entry name" value="DUF594"/>
    <property type="match status" value="1"/>
</dbReference>
<dbReference type="OrthoDB" id="10439980at2759"/>
<evidence type="ECO:0000313" key="5">
    <source>
        <dbReference type="Proteomes" id="UP000011116"/>
    </source>
</evidence>
<accession>F2DWZ7</accession>
<feature type="transmembrane region" description="Helical" evidence="1">
    <location>
        <begin position="82"/>
        <end position="102"/>
    </location>
</feature>
<evidence type="ECO:0000259" key="2">
    <source>
        <dbReference type="Pfam" id="PF13968"/>
    </source>
</evidence>
<gene>
    <name evidence="4" type="primary">LOC123420797</name>
</gene>
<reference evidence="5" key="2">
    <citation type="journal article" date="2012" name="Nature">
        <title>A physical, genetic and functional sequence assembly of the barley genome.</title>
        <authorList>
            <consortium name="The International Barley Genome Sequencing Consortium"/>
            <person name="Mayer K.F."/>
            <person name="Waugh R."/>
            <person name="Brown J.W."/>
            <person name="Schulman A."/>
            <person name="Langridge P."/>
            <person name="Platzer M."/>
            <person name="Fincher G.B."/>
            <person name="Muehlbauer G.J."/>
            <person name="Sato K."/>
            <person name="Close T.J."/>
            <person name="Wise R.P."/>
            <person name="Stein N."/>
        </authorList>
    </citation>
    <scope>NUCLEOTIDE SEQUENCE [LARGE SCALE GENOMIC DNA]</scope>
    <source>
        <strain evidence="5">cv. Morex</strain>
    </source>
</reference>
<organism evidence="3">
    <name type="scientific">Hordeum vulgare subsp. vulgare</name>
    <name type="common">Domesticated barley</name>
    <dbReference type="NCBI Taxonomy" id="112509"/>
    <lineage>
        <taxon>Eukaryota</taxon>
        <taxon>Viridiplantae</taxon>
        <taxon>Streptophyta</taxon>
        <taxon>Embryophyta</taxon>
        <taxon>Tracheophyta</taxon>
        <taxon>Spermatophyta</taxon>
        <taxon>Magnoliopsida</taxon>
        <taxon>Liliopsida</taxon>
        <taxon>Poales</taxon>
        <taxon>Poaceae</taxon>
        <taxon>BOP clade</taxon>
        <taxon>Pooideae</taxon>
        <taxon>Triticodae</taxon>
        <taxon>Triticeae</taxon>
        <taxon>Hordeinae</taxon>
        <taxon>Hordeum</taxon>
    </lineage>
</organism>
<proteinExistence type="evidence at transcript level"/>
<dbReference type="Gramene" id="HORVU.MOREX.r2.1HG0076060.1">
    <property type="protein sequence ID" value="HORVU.MOREX.r2.1HG0076060.1.CDS.1"/>
    <property type="gene ID" value="HORVU.MOREX.r2.1HG0076060"/>
</dbReference>
<dbReference type="KEGG" id="hvg:123420797"/>
<keyword evidence="1" id="KW-1133">Transmembrane helix</keyword>
<dbReference type="PaxDb" id="4513-MLOC_14047.1"/>
<keyword evidence="1" id="KW-0812">Transmembrane</keyword>
<dbReference type="EMBL" id="AK368415">
    <property type="protein sequence ID" value="BAJ99618.1"/>
    <property type="molecule type" value="mRNA"/>
</dbReference>
<evidence type="ECO:0000313" key="4">
    <source>
        <dbReference type="EnsemblPlants" id="HORVU.MOREX.r3.1HG0092370.1.CDS1"/>
    </source>
</evidence>
<evidence type="ECO:0000256" key="1">
    <source>
        <dbReference type="SAM" id="Phobius"/>
    </source>
</evidence>
<dbReference type="Gramene" id="HORVU.MOREX.r3.1HG0092370.1">
    <property type="protein sequence ID" value="HORVU.MOREX.r3.1HG0092370.1.CDS1"/>
    <property type="gene ID" value="HORVU.MOREX.r3.1HG0092370"/>
</dbReference>
<dbReference type="InterPro" id="IPR007658">
    <property type="entry name" value="DUF594"/>
</dbReference>
<sequence length="681" mass="77750">MARGLEDLPYHLPVQILVVSSLGLQVILFLCAGARRRETFSGVPVRVILLWLAYNFGAIFVTITLGRLSLSSSTGNHPLVTLWAPFLLLHLAGPDNIAAYALQDNQLYLRSLQTFFTQVTGGGYFLYKYRNNSGHLLWLASQLMFIVGVVKYGERWLALKRGNLGSIREYLKKHPPAMYRHVHEQDVELKDEESIVRRAHSSFHICKCGMVDYSSEIKPGSQSYMGNMNHLGNWAAAEIQLSLMYDILYTKAAVIHTWHGYTIRAISPLAILTSLLLFHYSEEDRDSTEVVDIAITYLLFGSALFMEWVSLLNALGSSWMFTTLSNTSSTWLRHNLLCSGRWDRLRRLVLSLNPLVTHGARRWSGNMGQYNILHFCTRPNSSLNRPLLGRLAELVGLEELWNRKHFSGAIRISDHDLIKVYINSHNELLYNEKLINTLGTTKHLWGRTTILAHPDEVDVEDFEVTFGVEFQEAIIIWHIGTDFFISKCKMSTGPLVDTIKALSNYMMFLLVERPYMLPGIVQNKLYDRTCEAIKGVSHQPKSIYSMLRSLFRWHDGPAAGYTSRAIDSKKHAENLYKKYVAHKNFSYDTVRLNYSAKVAKEMLEYEIIYGTTKSLEFVLEVWTDMLVYAGNRCSRESHAKKLSSGGELTTIVWLMVEHYHQALLVNRASLEEATSKEDDRV</sequence>
<dbReference type="Pfam" id="PF13968">
    <property type="entry name" value="DUF4220"/>
    <property type="match status" value="1"/>
</dbReference>
<dbReference type="GeneID" id="123420797"/>
<dbReference type="eggNOG" id="ENOG502QQBP">
    <property type="taxonomic scope" value="Eukaryota"/>
</dbReference>